<dbReference type="Gene3D" id="1.10.10.10">
    <property type="entry name" value="Winged helix-like DNA-binding domain superfamily/Winged helix DNA-binding domain"/>
    <property type="match status" value="1"/>
</dbReference>
<reference evidence="5 6" key="1">
    <citation type="journal article" date="2014" name="Int. J. Syst. Evol. Microbiol.">
        <title>Celeribacter indicus sp. nov., a polycyclic aromatic hydrocarbon-degrading bacterium from deep-sea sediment and reclassification of Huaishuia halophila as Celeribacter halophilus comb. nov.</title>
        <authorList>
            <person name="Lai Q."/>
            <person name="Cao J."/>
            <person name="Yuan J."/>
            <person name="Li F."/>
            <person name="Shao Z."/>
        </authorList>
    </citation>
    <scope>NUCLEOTIDE SEQUENCE [LARGE SCALE GENOMIC DNA]</scope>
    <source>
        <strain evidence="5">P73</strain>
    </source>
</reference>
<dbReference type="PRINTS" id="PR00035">
    <property type="entry name" value="HTHGNTR"/>
</dbReference>
<dbReference type="SMART" id="SM00345">
    <property type="entry name" value="HTH_GNTR"/>
    <property type="match status" value="1"/>
</dbReference>
<keyword evidence="3" id="KW-0804">Transcription</keyword>
<dbReference type="InterPro" id="IPR008920">
    <property type="entry name" value="TF_FadR/GntR_C"/>
</dbReference>
<keyword evidence="1" id="KW-0805">Transcription regulation</keyword>
<evidence type="ECO:0000313" key="6">
    <source>
        <dbReference type="Proteomes" id="UP000031521"/>
    </source>
</evidence>
<dbReference type="InterPro" id="IPR036390">
    <property type="entry name" value="WH_DNA-bd_sf"/>
</dbReference>
<keyword evidence="2" id="KW-0238">DNA-binding</keyword>
<evidence type="ECO:0000313" key="5">
    <source>
        <dbReference type="EMBL" id="AJE46887.1"/>
    </source>
</evidence>
<dbReference type="HOGENOM" id="CLU_017584_5_1_5"/>
<protein>
    <submittedName>
        <fullName evidence="5">GntR-family transcription regulator</fullName>
    </submittedName>
</protein>
<dbReference type="Proteomes" id="UP000031521">
    <property type="component" value="Chromosome"/>
</dbReference>
<dbReference type="InterPro" id="IPR011711">
    <property type="entry name" value="GntR_C"/>
</dbReference>
<dbReference type="GO" id="GO:0003700">
    <property type="term" value="F:DNA-binding transcription factor activity"/>
    <property type="evidence" value="ECO:0007669"/>
    <property type="project" value="InterPro"/>
</dbReference>
<dbReference type="PROSITE" id="PS50949">
    <property type="entry name" value="HTH_GNTR"/>
    <property type="match status" value="1"/>
</dbReference>
<evidence type="ECO:0000259" key="4">
    <source>
        <dbReference type="PROSITE" id="PS50949"/>
    </source>
</evidence>
<dbReference type="SMART" id="SM00895">
    <property type="entry name" value="FCD"/>
    <property type="match status" value="1"/>
</dbReference>
<dbReference type="STRING" id="1208324.P73_2172"/>
<sequence length="221" mass="24245">MTLAIGDAHTPLTKMVKDALRQRILNAEFEPGTRLVEGRISEEMGVSRMPVREALRELAAEGLVKIIPRRGATVSLPAADQKMDLIEVRATLEALNAKLAARRKDPERIAELQRVLAAGEADIEKGDFSEIRAHNDAFHTALGQVSGNATLQDLIRTLRDQTAMLFKQDDPVKVRESWREHAEILRAVISGDEELASLLASRHVYNSVEAIEEPAAAGQAG</sequence>
<dbReference type="Pfam" id="PF00392">
    <property type="entry name" value="GntR"/>
    <property type="match status" value="1"/>
</dbReference>
<gene>
    <name evidence="5" type="ORF">P73_2172</name>
</gene>
<accession>A0A0B5E371</accession>
<evidence type="ECO:0000256" key="3">
    <source>
        <dbReference type="ARBA" id="ARBA00023163"/>
    </source>
</evidence>
<dbReference type="GO" id="GO:0003677">
    <property type="term" value="F:DNA binding"/>
    <property type="evidence" value="ECO:0007669"/>
    <property type="project" value="UniProtKB-KW"/>
</dbReference>
<dbReference type="Gene3D" id="1.20.120.530">
    <property type="entry name" value="GntR ligand-binding domain-like"/>
    <property type="match status" value="1"/>
</dbReference>
<dbReference type="PANTHER" id="PTHR43537">
    <property type="entry name" value="TRANSCRIPTIONAL REGULATOR, GNTR FAMILY"/>
    <property type="match status" value="1"/>
</dbReference>
<dbReference type="AlphaFoldDB" id="A0A0B5E371"/>
<name>A0A0B5E371_9RHOB</name>
<organism evidence="5 6">
    <name type="scientific">Celeribacter indicus</name>
    <dbReference type="NCBI Taxonomy" id="1208324"/>
    <lineage>
        <taxon>Bacteria</taxon>
        <taxon>Pseudomonadati</taxon>
        <taxon>Pseudomonadota</taxon>
        <taxon>Alphaproteobacteria</taxon>
        <taxon>Rhodobacterales</taxon>
        <taxon>Roseobacteraceae</taxon>
        <taxon>Celeribacter</taxon>
    </lineage>
</organism>
<evidence type="ECO:0000256" key="2">
    <source>
        <dbReference type="ARBA" id="ARBA00023125"/>
    </source>
</evidence>
<proteinExistence type="predicted"/>
<dbReference type="RefSeq" id="WP_052453192.1">
    <property type="nucleotide sequence ID" value="NZ_CP004393.1"/>
</dbReference>
<dbReference type="InterPro" id="IPR000524">
    <property type="entry name" value="Tscrpt_reg_HTH_GntR"/>
</dbReference>
<dbReference type="SUPFAM" id="SSF48008">
    <property type="entry name" value="GntR ligand-binding domain-like"/>
    <property type="match status" value="1"/>
</dbReference>
<evidence type="ECO:0000256" key="1">
    <source>
        <dbReference type="ARBA" id="ARBA00023015"/>
    </source>
</evidence>
<dbReference type="EMBL" id="CP004393">
    <property type="protein sequence ID" value="AJE46887.1"/>
    <property type="molecule type" value="Genomic_DNA"/>
</dbReference>
<dbReference type="Pfam" id="PF07729">
    <property type="entry name" value="FCD"/>
    <property type="match status" value="1"/>
</dbReference>
<dbReference type="InterPro" id="IPR036388">
    <property type="entry name" value="WH-like_DNA-bd_sf"/>
</dbReference>
<dbReference type="KEGG" id="cid:P73_2172"/>
<dbReference type="SUPFAM" id="SSF46785">
    <property type="entry name" value="Winged helix' DNA-binding domain"/>
    <property type="match status" value="1"/>
</dbReference>
<keyword evidence="6" id="KW-1185">Reference proteome</keyword>
<dbReference type="OrthoDB" id="7620579at2"/>
<dbReference type="CDD" id="cd07377">
    <property type="entry name" value="WHTH_GntR"/>
    <property type="match status" value="1"/>
</dbReference>
<feature type="domain" description="HTH gntR-type" evidence="4">
    <location>
        <begin position="10"/>
        <end position="77"/>
    </location>
</feature>
<dbReference type="PANTHER" id="PTHR43537:SF24">
    <property type="entry name" value="GLUCONATE OPERON TRANSCRIPTIONAL REPRESSOR"/>
    <property type="match status" value="1"/>
</dbReference>